<dbReference type="EMBL" id="JABEZV010448600">
    <property type="protein sequence ID" value="MBA0731085.1"/>
    <property type="molecule type" value="Genomic_DNA"/>
</dbReference>
<reference evidence="2 3" key="1">
    <citation type="journal article" date="2019" name="Genome Biol. Evol.">
        <title>Insights into the evolution of the New World diploid cottons (Gossypium, subgenus Houzingenia) based on genome sequencing.</title>
        <authorList>
            <person name="Grover C.E."/>
            <person name="Arick M.A. 2nd"/>
            <person name="Thrash A."/>
            <person name="Conover J.L."/>
            <person name="Sanders W.S."/>
            <person name="Peterson D.G."/>
            <person name="Frelichowski J.E."/>
            <person name="Scheffler J.A."/>
            <person name="Scheffler B.E."/>
            <person name="Wendel J.F."/>
        </authorList>
    </citation>
    <scope>NUCLEOTIDE SEQUENCE [LARGE SCALE GENOMIC DNA]</scope>
    <source>
        <strain evidence="2">4</strain>
        <tissue evidence="2">Leaf</tissue>
    </source>
</reference>
<evidence type="ECO:0000313" key="3">
    <source>
        <dbReference type="Proteomes" id="UP000593574"/>
    </source>
</evidence>
<evidence type="ECO:0000313" key="2">
    <source>
        <dbReference type="EMBL" id="MBA0731085.1"/>
    </source>
</evidence>
<protein>
    <submittedName>
        <fullName evidence="2">Uncharacterized protein</fullName>
    </submittedName>
</protein>
<comment type="caution">
    <text evidence="2">The sequence shown here is derived from an EMBL/GenBank/DDBJ whole genome shotgun (WGS) entry which is preliminary data.</text>
</comment>
<name>A0A7J9B419_9ROSI</name>
<feature type="region of interest" description="Disordered" evidence="1">
    <location>
        <begin position="1"/>
        <end position="23"/>
    </location>
</feature>
<keyword evidence="3" id="KW-1185">Reference proteome</keyword>
<accession>A0A7J9B419</accession>
<gene>
    <name evidence="2" type="ORF">Golax_025678</name>
</gene>
<organism evidence="2 3">
    <name type="scientific">Gossypium laxum</name>
    <dbReference type="NCBI Taxonomy" id="34288"/>
    <lineage>
        <taxon>Eukaryota</taxon>
        <taxon>Viridiplantae</taxon>
        <taxon>Streptophyta</taxon>
        <taxon>Embryophyta</taxon>
        <taxon>Tracheophyta</taxon>
        <taxon>Spermatophyta</taxon>
        <taxon>Magnoliopsida</taxon>
        <taxon>eudicotyledons</taxon>
        <taxon>Gunneridae</taxon>
        <taxon>Pentapetalae</taxon>
        <taxon>rosids</taxon>
        <taxon>malvids</taxon>
        <taxon>Malvales</taxon>
        <taxon>Malvaceae</taxon>
        <taxon>Malvoideae</taxon>
        <taxon>Gossypium</taxon>
    </lineage>
</organism>
<dbReference type="AlphaFoldDB" id="A0A7J9B419"/>
<proteinExistence type="predicted"/>
<sequence length="175" mass="20473">MMKRVNKALTPQSTKKSGHHVVTSPQNVTIRKNFFTLDPILDIATSSKDVGFDPLKRNCKGIWENATEREWTKFFLPSEKPLMIPIVQEFYLELKQREVARPFYEMRSFVKVRGVNVPKYRYRRNIDILNRREGDVDKSNGNDNTRNIQLGTNNAKCQDVDKICLFKNMAYNKDI</sequence>
<dbReference type="Proteomes" id="UP000593574">
    <property type="component" value="Unassembled WGS sequence"/>
</dbReference>
<evidence type="ECO:0000256" key="1">
    <source>
        <dbReference type="SAM" id="MobiDB-lite"/>
    </source>
</evidence>